<keyword evidence="3" id="KW-1185">Reference proteome</keyword>
<sequence length="550" mass="60258">MADLDDLVLIEVDDYLPSSHLSSRTASPTMSDVGCHHPLNSEEDQFYQALDNSGEPTHTEPSSISPPHQAESFVPSPPPPPPSSHSLGPTPPNGELAASSAGVDVGIPFPIIEVHEDRFKEDGKSSKDSVAGLQSCQPKSKSPPKGYNFPVTLHNGRAFNPNRRRRCAFNDAPPPLPPPTLPTDSWPKYPEGRPRSRGMSPILPPVCGMPKDIFNLPPPPSFSRKPSDSSFNVDQSSTLPCPPPPPPPLPPPPFCGGPGLNSFPCPPPPPPQFVPLSTVFSSLDLKFRRYEPSIEHTVKFPTFTKKSKLPPRLGSLLHHRASPFDLHNWLWLLKYGEQERWYARPAEAELARLRRFEAKGLGSELVDLVAQGDGEEPAPSTAAPVVKVWVGEVMGASPEGENPWTGMPYREPTTPAEERRLENEFLVYYSVVEAPSQPDDADSVRDDDEDDDVRHVSRNAFDGCEALAGGRKVYKVERTGSADACLARAWHNAVFNGWSTVFSCVLSGDVDFVQADQQGLGVNAFERVSCGAKLLERNPRGPRKKTKIFY</sequence>
<gene>
    <name evidence="2" type="ORF">HDK90DRAFT_157333</name>
</gene>
<feature type="region of interest" description="Disordered" evidence="1">
    <location>
        <begin position="214"/>
        <end position="255"/>
    </location>
</feature>
<feature type="region of interest" description="Disordered" evidence="1">
    <location>
        <begin position="14"/>
        <end position="101"/>
    </location>
</feature>
<feature type="compositionally biased region" description="Pro residues" evidence="1">
    <location>
        <begin position="240"/>
        <end position="255"/>
    </location>
</feature>
<feature type="compositionally biased region" description="Polar residues" evidence="1">
    <location>
        <begin position="19"/>
        <end position="30"/>
    </location>
</feature>
<feature type="compositionally biased region" description="Polar residues" evidence="1">
    <location>
        <begin position="50"/>
        <end position="66"/>
    </location>
</feature>
<protein>
    <submittedName>
        <fullName evidence="2">Uncharacterized protein</fullName>
    </submittedName>
</protein>
<reference evidence="2 3" key="1">
    <citation type="submission" date="2024-04" db="EMBL/GenBank/DDBJ databases">
        <title>Phyllosticta paracitricarpa is synonymous to the EU quarantine fungus P. citricarpa based on phylogenomic analyses.</title>
        <authorList>
            <consortium name="Lawrence Berkeley National Laboratory"/>
            <person name="Van Ingen-Buijs V.A."/>
            <person name="Van Westerhoven A.C."/>
            <person name="Haridas S."/>
            <person name="Skiadas P."/>
            <person name="Martin F."/>
            <person name="Groenewald J.Z."/>
            <person name="Crous P.W."/>
            <person name="Seidl M.F."/>
        </authorList>
    </citation>
    <scope>NUCLEOTIDE SEQUENCE [LARGE SCALE GENOMIC DNA]</scope>
    <source>
        <strain evidence="2 3">CBS 123374</strain>
    </source>
</reference>
<feature type="compositionally biased region" description="Pro residues" evidence="1">
    <location>
        <begin position="172"/>
        <end position="181"/>
    </location>
</feature>
<name>A0ABR1Z0G9_9PEZI</name>
<comment type="caution">
    <text evidence="2">The sequence shown here is derived from an EMBL/GenBank/DDBJ whole genome shotgun (WGS) entry which is preliminary data.</text>
</comment>
<accession>A0ABR1Z0G9</accession>
<evidence type="ECO:0000313" key="2">
    <source>
        <dbReference type="EMBL" id="KAK8244437.1"/>
    </source>
</evidence>
<dbReference type="EMBL" id="JBBWRZ010000002">
    <property type="protein sequence ID" value="KAK8244437.1"/>
    <property type="molecule type" value="Genomic_DNA"/>
</dbReference>
<feature type="region of interest" description="Disordered" evidence="1">
    <location>
        <begin position="119"/>
        <end position="200"/>
    </location>
</feature>
<evidence type="ECO:0000256" key="1">
    <source>
        <dbReference type="SAM" id="MobiDB-lite"/>
    </source>
</evidence>
<proteinExistence type="predicted"/>
<dbReference type="Proteomes" id="UP001492380">
    <property type="component" value="Unassembled WGS sequence"/>
</dbReference>
<feature type="compositionally biased region" description="Polar residues" evidence="1">
    <location>
        <begin position="228"/>
        <end position="238"/>
    </location>
</feature>
<organism evidence="2 3">
    <name type="scientific">Phyllosticta capitalensis</name>
    <dbReference type="NCBI Taxonomy" id="121624"/>
    <lineage>
        <taxon>Eukaryota</taxon>
        <taxon>Fungi</taxon>
        <taxon>Dikarya</taxon>
        <taxon>Ascomycota</taxon>
        <taxon>Pezizomycotina</taxon>
        <taxon>Dothideomycetes</taxon>
        <taxon>Dothideomycetes incertae sedis</taxon>
        <taxon>Botryosphaeriales</taxon>
        <taxon>Phyllostictaceae</taxon>
        <taxon>Phyllosticta</taxon>
    </lineage>
</organism>
<evidence type="ECO:0000313" key="3">
    <source>
        <dbReference type="Proteomes" id="UP001492380"/>
    </source>
</evidence>